<sequence>IVKDGNQNNELATMNDGLKFMGDSGTVTGVKLNNQVNIVGGVAAVKDGNKVTNLTDNNIGVESMADNENGKNAKLVVRLAKNLSDLESITFNSKDKTNPMKINGDAKTIENIKKMTFGKDGSTDSITVDGENKVITGLSNTKLPTDGTPMQADQAASQGQLKQVLDKANDTDK</sequence>
<protein>
    <submittedName>
        <fullName evidence="2">Uncharacterized protein</fullName>
    </submittedName>
</protein>
<evidence type="ECO:0000256" key="1">
    <source>
        <dbReference type="SAM" id="MobiDB-lite"/>
    </source>
</evidence>
<gene>
    <name evidence="2" type="ORF">HMPREF3182_01564</name>
</gene>
<reference evidence="3" key="1">
    <citation type="submission" date="2016-01" db="EMBL/GenBank/DDBJ databases">
        <authorList>
            <person name="Mitreva M."/>
            <person name="Pepin K.H."/>
            <person name="Mihindukulasuriya K.A."/>
            <person name="Fulton R."/>
            <person name="Fronick C."/>
            <person name="O'Laughlin M."/>
            <person name="Miner T."/>
            <person name="Herter B."/>
            <person name="Rosa B.A."/>
            <person name="Cordes M."/>
            <person name="Tomlinson C."/>
            <person name="Wollam A."/>
            <person name="Palsikar V.B."/>
            <person name="Mardis E.R."/>
            <person name="Wilson R.K."/>
        </authorList>
    </citation>
    <scope>NUCLEOTIDE SEQUENCE [LARGE SCALE GENOMIC DNA]</scope>
    <source>
        <strain evidence="3">KA00182</strain>
    </source>
</reference>
<organism evidence="2 3">
    <name type="scientific">Megasphaera hutchinsoni</name>
    <dbReference type="NCBI Taxonomy" id="1588748"/>
    <lineage>
        <taxon>Bacteria</taxon>
        <taxon>Bacillati</taxon>
        <taxon>Bacillota</taxon>
        <taxon>Negativicutes</taxon>
        <taxon>Veillonellales</taxon>
        <taxon>Veillonellaceae</taxon>
        <taxon>Megasphaera</taxon>
    </lineage>
</organism>
<name>A0A134CD84_9FIRM</name>
<evidence type="ECO:0000313" key="3">
    <source>
        <dbReference type="Proteomes" id="UP000070160"/>
    </source>
</evidence>
<feature type="region of interest" description="Disordered" evidence="1">
    <location>
        <begin position="137"/>
        <end position="173"/>
    </location>
</feature>
<evidence type="ECO:0000313" key="2">
    <source>
        <dbReference type="EMBL" id="KXB90057.1"/>
    </source>
</evidence>
<dbReference type="AlphaFoldDB" id="A0A134CD84"/>
<feature type="non-terminal residue" evidence="2">
    <location>
        <position position="173"/>
    </location>
</feature>
<feature type="non-terminal residue" evidence="2">
    <location>
        <position position="1"/>
    </location>
</feature>
<dbReference type="EMBL" id="LSDT01000053">
    <property type="protein sequence ID" value="KXB90057.1"/>
    <property type="molecule type" value="Genomic_DNA"/>
</dbReference>
<dbReference type="PATRIC" id="fig|1588748.3.peg.1513"/>
<proteinExistence type="predicted"/>
<keyword evidence="3" id="KW-1185">Reference proteome</keyword>
<feature type="compositionally biased region" description="Basic and acidic residues" evidence="1">
    <location>
        <begin position="164"/>
        <end position="173"/>
    </location>
</feature>
<comment type="caution">
    <text evidence="2">The sequence shown here is derived from an EMBL/GenBank/DDBJ whole genome shotgun (WGS) entry which is preliminary data.</text>
</comment>
<dbReference type="Proteomes" id="UP000070160">
    <property type="component" value="Unassembled WGS sequence"/>
</dbReference>
<accession>A0A134CD84</accession>